<evidence type="ECO:0000313" key="2">
    <source>
        <dbReference type="Proteomes" id="UP001489509"/>
    </source>
</evidence>
<reference evidence="1 2" key="1">
    <citation type="submission" date="2024-03" db="EMBL/GenBank/DDBJ databases">
        <title>Human intestinal bacterial collection.</title>
        <authorList>
            <person name="Pauvert C."/>
            <person name="Hitch T.C.A."/>
            <person name="Clavel T."/>
        </authorList>
    </citation>
    <scope>NUCLEOTIDE SEQUENCE [LARGE SCALE GENOMIC DNA]</scope>
    <source>
        <strain evidence="1 2">CLA-JM-H44</strain>
    </source>
</reference>
<sequence>MEKVEKSAEIKKGWWKILLISSTGKEDPKIYVNFCRYPELNVVWSAARCPVKTRLWKTEGAAGKAGFAFTPAARARRQKEQASLRQRR</sequence>
<name>A0ABV1E1C1_9FIRM</name>
<accession>A0ABV1E1C1</accession>
<dbReference type="EMBL" id="JBBMFD010000009">
    <property type="protein sequence ID" value="MEQ2440535.1"/>
    <property type="molecule type" value="Genomic_DNA"/>
</dbReference>
<comment type="caution">
    <text evidence="1">The sequence shown here is derived from an EMBL/GenBank/DDBJ whole genome shotgun (WGS) entry which is preliminary data.</text>
</comment>
<dbReference type="Proteomes" id="UP001489509">
    <property type="component" value="Unassembled WGS sequence"/>
</dbReference>
<keyword evidence="2" id="KW-1185">Reference proteome</keyword>
<organism evidence="1 2">
    <name type="scientific">Solibaculum intestinale</name>
    <dbReference type="NCBI Taxonomy" id="3133165"/>
    <lineage>
        <taxon>Bacteria</taxon>
        <taxon>Bacillati</taxon>
        <taxon>Bacillota</taxon>
        <taxon>Clostridia</taxon>
        <taxon>Eubacteriales</taxon>
        <taxon>Oscillospiraceae</taxon>
        <taxon>Solibaculum</taxon>
    </lineage>
</organism>
<proteinExistence type="predicted"/>
<dbReference type="RefSeq" id="WP_349219164.1">
    <property type="nucleotide sequence ID" value="NZ_JBBMFD010000009.1"/>
</dbReference>
<gene>
    <name evidence="1" type="ORF">WMO26_06830</name>
</gene>
<evidence type="ECO:0000313" key="1">
    <source>
        <dbReference type="EMBL" id="MEQ2440535.1"/>
    </source>
</evidence>
<protein>
    <submittedName>
        <fullName evidence="1">Uncharacterized protein</fullName>
    </submittedName>
</protein>